<gene>
    <name evidence="1" type="ORF">CPB84DRAFT_1748694</name>
</gene>
<reference evidence="1" key="1">
    <citation type="submission" date="2020-11" db="EMBL/GenBank/DDBJ databases">
        <authorList>
            <consortium name="DOE Joint Genome Institute"/>
            <person name="Ahrendt S."/>
            <person name="Riley R."/>
            <person name="Andreopoulos W."/>
            <person name="LaButti K."/>
            <person name="Pangilinan J."/>
            <person name="Ruiz-duenas F.J."/>
            <person name="Barrasa J.M."/>
            <person name="Sanchez-Garcia M."/>
            <person name="Camarero S."/>
            <person name="Miyauchi S."/>
            <person name="Serrano A."/>
            <person name="Linde D."/>
            <person name="Babiker R."/>
            <person name="Drula E."/>
            <person name="Ayuso-Fernandez I."/>
            <person name="Pacheco R."/>
            <person name="Padilla G."/>
            <person name="Ferreira P."/>
            <person name="Barriuso J."/>
            <person name="Kellner H."/>
            <person name="Castanera R."/>
            <person name="Alfaro M."/>
            <person name="Ramirez L."/>
            <person name="Pisabarro A.G."/>
            <person name="Kuo A."/>
            <person name="Tritt A."/>
            <person name="Lipzen A."/>
            <person name="He G."/>
            <person name="Yan M."/>
            <person name="Ng V."/>
            <person name="Cullen D."/>
            <person name="Martin F."/>
            <person name="Rosso M.-N."/>
            <person name="Henrissat B."/>
            <person name="Hibbett D."/>
            <person name="Martinez A.T."/>
            <person name="Grigoriev I.V."/>
        </authorList>
    </citation>
    <scope>NUCLEOTIDE SEQUENCE</scope>
    <source>
        <strain evidence="1">AH 44721</strain>
    </source>
</reference>
<comment type="caution">
    <text evidence="1">The sequence shown here is derived from an EMBL/GenBank/DDBJ whole genome shotgun (WGS) entry which is preliminary data.</text>
</comment>
<dbReference type="AlphaFoldDB" id="A0A9P5NJH0"/>
<keyword evidence="2" id="KW-1185">Reference proteome</keyword>
<evidence type="ECO:0000313" key="2">
    <source>
        <dbReference type="Proteomes" id="UP000724874"/>
    </source>
</evidence>
<proteinExistence type="predicted"/>
<name>A0A9P5NJH0_GYMJU</name>
<dbReference type="EMBL" id="JADNYJ010000068">
    <property type="protein sequence ID" value="KAF8892794.1"/>
    <property type="molecule type" value="Genomic_DNA"/>
</dbReference>
<protein>
    <submittedName>
        <fullName evidence="1">Uncharacterized protein</fullName>
    </submittedName>
</protein>
<sequence length="232" mass="25958">MAAKSDTININIVTFSYNSVLYRGNVPLGFVICHVVLYTVNVTEAWTKEIKGITARVDNQHIFDLQLLRLQARSADSKARIESRVTRGKVENDIELEASNEPGHECLNICPPNRTPASGVRPPSLKFEYQKGISSSAPTTGGKFFPPTPPPLSFQGVMVDSAAVSCLTVAEDEIPLKKCGVHNAQVPFHSRPYRWWAVVEHHFGVHSRGTSVREIRSFYWRTVKQIDTRKIV</sequence>
<organism evidence="1 2">
    <name type="scientific">Gymnopilus junonius</name>
    <name type="common">Spectacular rustgill mushroom</name>
    <name type="synonym">Gymnopilus spectabilis subsp. junonius</name>
    <dbReference type="NCBI Taxonomy" id="109634"/>
    <lineage>
        <taxon>Eukaryota</taxon>
        <taxon>Fungi</taxon>
        <taxon>Dikarya</taxon>
        <taxon>Basidiomycota</taxon>
        <taxon>Agaricomycotina</taxon>
        <taxon>Agaricomycetes</taxon>
        <taxon>Agaricomycetidae</taxon>
        <taxon>Agaricales</taxon>
        <taxon>Agaricineae</taxon>
        <taxon>Hymenogastraceae</taxon>
        <taxon>Gymnopilus</taxon>
    </lineage>
</organism>
<accession>A0A9P5NJH0</accession>
<evidence type="ECO:0000313" key="1">
    <source>
        <dbReference type="EMBL" id="KAF8892794.1"/>
    </source>
</evidence>
<dbReference type="Proteomes" id="UP000724874">
    <property type="component" value="Unassembled WGS sequence"/>
</dbReference>